<dbReference type="Proteomes" id="UP000076276">
    <property type="component" value="Unassembled WGS sequence"/>
</dbReference>
<protein>
    <recommendedName>
        <fullName evidence="5">DUF3080 domain-containing protein</fullName>
    </recommendedName>
</protein>
<accession>A0A151XX06</accession>
<reference evidence="3 4" key="1">
    <citation type="submission" date="2016-03" db="EMBL/GenBank/DDBJ databases">
        <title>Acinetobacter genomospecies 28 strain ANC 4149.</title>
        <authorList>
            <person name="Radolfova-Krizova L."/>
            <person name="Nemec A."/>
        </authorList>
    </citation>
    <scope>NUCLEOTIDE SEQUENCE [LARGE SCALE GENOMIC DNA]</scope>
    <source>
        <strain evidence="3 4">ANC 4149</strain>
    </source>
</reference>
<evidence type="ECO:0000313" key="4">
    <source>
        <dbReference type="Proteomes" id="UP000076276"/>
    </source>
</evidence>
<feature type="chain" id="PRO_5007591983" description="DUF3080 domain-containing protein" evidence="2">
    <location>
        <begin position="29"/>
        <end position="347"/>
    </location>
</feature>
<keyword evidence="4" id="KW-1185">Reference proteome</keyword>
<proteinExistence type="predicted"/>
<feature type="signal peptide" evidence="2">
    <location>
        <begin position="1"/>
        <end position="28"/>
    </location>
</feature>
<gene>
    <name evidence="3" type="ORF">AZH43_04765</name>
</gene>
<evidence type="ECO:0008006" key="5">
    <source>
        <dbReference type="Google" id="ProtNLM"/>
    </source>
</evidence>
<dbReference type="STRING" id="1806892.AZH43_04765"/>
<dbReference type="OrthoDB" id="8605367at2"/>
<organism evidence="3 4">
    <name type="scientific">Acinetobacter pragensis</name>
    <dbReference type="NCBI Taxonomy" id="1806892"/>
    <lineage>
        <taxon>Bacteria</taxon>
        <taxon>Pseudomonadati</taxon>
        <taxon>Pseudomonadota</taxon>
        <taxon>Gammaproteobacteria</taxon>
        <taxon>Moraxellales</taxon>
        <taxon>Moraxellaceae</taxon>
        <taxon>Acinetobacter</taxon>
    </lineage>
</organism>
<evidence type="ECO:0000256" key="2">
    <source>
        <dbReference type="SAM" id="SignalP"/>
    </source>
</evidence>
<dbReference type="AlphaFoldDB" id="A0A151XX06"/>
<feature type="coiled-coil region" evidence="1">
    <location>
        <begin position="41"/>
        <end position="68"/>
    </location>
</feature>
<comment type="caution">
    <text evidence="3">The sequence shown here is derived from an EMBL/GenBank/DDBJ whole genome shotgun (WGS) entry which is preliminary data.</text>
</comment>
<keyword evidence="2" id="KW-0732">Signal</keyword>
<dbReference type="PROSITE" id="PS51257">
    <property type="entry name" value="PROKAR_LIPOPROTEIN"/>
    <property type="match status" value="1"/>
</dbReference>
<keyword evidence="1" id="KW-0175">Coiled coil</keyword>
<dbReference type="EMBL" id="LUAW01000072">
    <property type="protein sequence ID" value="KYQ70340.1"/>
    <property type="molecule type" value="Genomic_DNA"/>
</dbReference>
<dbReference type="RefSeq" id="WP_067672720.1">
    <property type="nucleotide sequence ID" value="NZ_CBCSIK010000004.1"/>
</dbReference>
<evidence type="ECO:0000313" key="3">
    <source>
        <dbReference type="EMBL" id="KYQ70340.1"/>
    </source>
</evidence>
<sequence>MTVSKRFIIAAKLLFAYFCISLLSGCQQQPEPQPMQEQLESAHKQQEADDLTLLCQKLEKNMLEINNQRTTFALEQVNQDLKVCLPLQPLEKQKALLQRSNQMYRNFLHVERSASQQLTFEQYAFDMAQHPTIHQSHFEQFTLRDQYLLKHQGQAYVELVDATAAEAHYRRSPDYLAKIFAPYMPDAERIFIENLALQNVEPAFSDQTLLIEPFEIVRRALFWEDYIHTYPKSSYLKDAKHLLYQYKIFLFKGLKNTPVSSNYSDPMDVKVSTLEELKKASKFKRSELALQSSLFLQFLEMSPEQRRKYAAGQTGLSPWQQMELYINLRNPAPNYQKDCFSDSVCLE</sequence>
<evidence type="ECO:0000256" key="1">
    <source>
        <dbReference type="SAM" id="Coils"/>
    </source>
</evidence>
<name>A0A151XX06_9GAMM</name>